<feature type="compositionally biased region" description="Basic residues" evidence="1">
    <location>
        <begin position="107"/>
        <end position="117"/>
    </location>
</feature>
<evidence type="ECO:0000313" key="2">
    <source>
        <dbReference type="EMBL" id="EFJ49661.1"/>
    </source>
</evidence>
<dbReference type="RefSeq" id="XP_002949168.1">
    <property type="nucleotide sequence ID" value="XM_002949122.1"/>
</dbReference>
<accession>D8TSA9</accession>
<sequence length="117" mass="12509">MERIRAAGNNGATSSGAIRAFSRALQGIPPGSTVTALRGQRHLQKRHGGPGLPCGSASQPPALPGRGRYRVVVSKRERRPSEPPGQLHTHIHTHIHEASAAPPPRNTPRKRLQSSVC</sequence>
<dbReference type="InParanoid" id="D8TSA9"/>
<dbReference type="EMBL" id="GL378334">
    <property type="protein sequence ID" value="EFJ49661.1"/>
    <property type="molecule type" value="Genomic_DNA"/>
</dbReference>
<protein>
    <submittedName>
        <fullName evidence="2">Uncharacterized protein</fullName>
    </submittedName>
</protein>
<keyword evidence="3" id="KW-1185">Reference proteome</keyword>
<feature type="region of interest" description="Disordered" evidence="1">
    <location>
        <begin position="23"/>
        <end position="117"/>
    </location>
</feature>
<reference evidence="2 3" key="1">
    <citation type="journal article" date="2010" name="Science">
        <title>Genomic analysis of organismal complexity in the multicellular green alga Volvox carteri.</title>
        <authorList>
            <person name="Prochnik S.E."/>
            <person name="Umen J."/>
            <person name="Nedelcu A.M."/>
            <person name="Hallmann A."/>
            <person name="Miller S.M."/>
            <person name="Nishii I."/>
            <person name="Ferris P."/>
            <person name="Kuo A."/>
            <person name="Mitros T."/>
            <person name="Fritz-Laylin L.K."/>
            <person name="Hellsten U."/>
            <person name="Chapman J."/>
            <person name="Simakov O."/>
            <person name="Rensing S.A."/>
            <person name="Terry A."/>
            <person name="Pangilinan J."/>
            <person name="Kapitonov V."/>
            <person name="Jurka J."/>
            <person name="Salamov A."/>
            <person name="Shapiro H."/>
            <person name="Schmutz J."/>
            <person name="Grimwood J."/>
            <person name="Lindquist E."/>
            <person name="Lucas S."/>
            <person name="Grigoriev I.V."/>
            <person name="Schmitt R."/>
            <person name="Kirk D."/>
            <person name="Rokhsar D.S."/>
        </authorList>
    </citation>
    <scope>NUCLEOTIDE SEQUENCE [LARGE SCALE GENOMIC DNA]</scope>
    <source>
        <strain evidence="3">f. Nagariensis / Eve</strain>
    </source>
</reference>
<feature type="compositionally biased region" description="Basic residues" evidence="1">
    <location>
        <begin position="39"/>
        <end position="48"/>
    </location>
</feature>
<dbReference type="GeneID" id="9623873"/>
<evidence type="ECO:0000313" key="3">
    <source>
        <dbReference type="Proteomes" id="UP000001058"/>
    </source>
</evidence>
<proteinExistence type="predicted"/>
<dbReference type="Proteomes" id="UP000001058">
    <property type="component" value="Unassembled WGS sequence"/>
</dbReference>
<evidence type="ECO:0000256" key="1">
    <source>
        <dbReference type="SAM" id="MobiDB-lite"/>
    </source>
</evidence>
<dbReference type="KEGG" id="vcn:VOLCADRAFT_104240"/>
<dbReference type="AlphaFoldDB" id="D8TSA9"/>
<name>D8TSA9_VOLCA</name>
<feature type="non-terminal residue" evidence="2">
    <location>
        <position position="117"/>
    </location>
</feature>
<gene>
    <name evidence="2" type="ORF">VOLCADRAFT_104240</name>
</gene>
<organism evidence="3">
    <name type="scientific">Volvox carteri f. nagariensis</name>
    <dbReference type="NCBI Taxonomy" id="3068"/>
    <lineage>
        <taxon>Eukaryota</taxon>
        <taxon>Viridiplantae</taxon>
        <taxon>Chlorophyta</taxon>
        <taxon>core chlorophytes</taxon>
        <taxon>Chlorophyceae</taxon>
        <taxon>CS clade</taxon>
        <taxon>Chlamydomonadales</taxon>
        <taxon>Volvocaceae</taxon>
        <taxon>Volvox</taxon>
    </lineage>
</organism>